<gene>
    <name evidence="1" type="ORF">DRJ31_08400</name>
</gene>
<name>A0A497EM84_9CREN</name>
<reference evidence="1 2" key="1">
    <citation type="submission" date="2018-06" db="EMBL/GenBank/DDBJ databases">
        <title>Extensive metabolic versatility and redundancy in microbially diverse, dynamic hydrothermal sediments.</title>
        <authorList>
            <person name="Dombrowski N."/>
            <person name="Teske A."/>
            <person name="Baker B.J."/>
        </authorList>
    </citation>
    <scope>NUCLEOTIDE SEQUENCE [LARGE SCALE GENOMIC DNA]</scope>
    <source>
        <strain evidence="1">B66_G16</strain>
    </source>
</reference>
<comment type="caution">
    <text evidence="1">The sequence shown here is derived from an EMBL/GenBank/DDBJ whole genome shotgun (WGS) entry which is preliminary data.</text>
</comment>
<evidence type="ECO:0000313" key="2">
    <source>
        <dbReference type="Proteomes" id="UP000278475"/>
    </source>
</evidence>
<sequence length="61" mass="6818">MGIDDVVRALHLLAGVKAIDVEISMHKVSLKVSKDDVKKISDAHLFTLRILLRRKITLIPS</sequence>
<organism evidence="1 2">
    <name type="scientific">Thermoproteota archaeon</name>
    <dbReference type="NCBI Taxonomy" id="2056631"/>
    <lineage>
        <taxon>Archaea</taxon>
        <taxon>Thermoproteota</taxon>
    </lineage>
</organism>
<dbReference type="Proteomes" id="UP000278475">
    <property type="component" value="Unassembled WGS sequence"/>
</dbReference>
<protein>
    <submittedName>
        <fullName evidence="1">Uncharacterized protein</fullName>
    </submittedName>
</protein>
<dbReference type="AlphaFoldDB" id="A0A497EM84"/>
<proteinExistence type="predicted"/>
<accession>A0A497EM84</accession>
<evidence type="ECO:0000313" key="1">
    <source>
        <dbReference type="EMBL" id="RLE47752.1"/>
    </source>
</evidence>
<dbReference type="EMBL" id="QMQV01000108">
    <property type="protein sequence ID" value="RLE47752.1"/>
    <property type="molecule type" value="Genomic_DNA"/>
</dbReference>